<evidence type="ECO:0000313" key="2">
    <source>
        <dbReference type="Proteomes" id="UP000469430"/>
    </source>
</evidence>
<evidence type="ECO:0000313" key="1">
    <source>
        <dbReference type="EMBL" id="MXP00791.1"/>
    </source>
</evidence>
<protein>
    <submittedName>
        <fullName evidence="1">Uncharacterized protein</fullName>
    </submittedName>
</protein>
<dbReference type="AlphaFoldDB" id="A0A6I4TZN1"/>
<comment type="caution">
    <text evidence="1">The sequence shown here is derived from an EMBL/GenBank/DDBJ whole genome shotgun (WGS) entry which is preliminary data.</text>
</comment>
<gene>
    <name evidence="1" type="ORF">GRI97_17505</name>
</gene>
<reference evidence="1 2" key="1">
    <citation type="submission" date="2019-12" db="EMBL/GenBank/DDBJ databases">
        <title>Genomic-based taxomic classification of the family Erythrobacteraceae.</title>
        <authorList>
            <person name="Xu L."/>
        </authorList>
    </citation>
    <scope>NUCLEOTIDE SEQUENCE [LARGE SCALE GENOMIC DNA]</scope>
    <source>
        <strain evidence="1 2">S36</strain>
    </source>
</reference>
<keyword evidence="2" id="KW-1185">Reference proteome</keyword>
<dbReference type="OrthoDB" id="7474829at2"/>
<dbReference type="EMBL" id="WTYJ01000005">
    <property type="protein sequence ID" value="MXP00791.1"/>
    <property type="molecule type" value="Genomic_DNA"/>
</dbReference>
<name>A0A6I4TZN1_9SPHN</name>
<proteinExistence type="predicted"/>
<accession>A0A6I4TZN1</accession>
<organism evidence="1 2">
    <name type="scientific">Croceibacterium xixiisoli</name>
    <dbReference type="NCBI Taxonomy" id="1476466"/>
    <lineage>
        <taxon>Bacteria</taxon>
        <taxon>Pseudomonadati</taxon>
        <taxon>Pseudomonadota</taxon>
        <taxon>Alphaproteobacteria</taxon>
        <taxon>Sphingomonadales</taxon>
        <taxon>Erythrobacteraceae</taxon>
        <taxon>Croceibacterium</taxon>
    </lineage>
</organism>
<dbReference type="Proteomes" id="UP000469430">
    <property type="component" value="Unassembled WGS sequence"/>
</dbReference>
<sequence length="69" mass="7746">MDLNSLYFDHQLLLIRARRAASVGIRRQYEVEASYIAGRIGGMQRKLGAAAALTWERLSAVNDRALANR</sequence>
<dbReference type="RefSeq" id="WP_161392533.1">
    <property type="nucleotide sequence ID" value="NZ_JBHSCP010000001.1"/>
</dbReference>